<name>A0A914L1I6_MELIC</name>
<organism evidence="2 3">
    <name type="scientific">Meloidogyne incognita</name>
    <name type="common">Southern root-knot nematode worm</name>
    <name type="synonym">Oxyuris incognita</name>
    <dbReference type="NCBI Taxonomy" id="6306"/>
    <lineage>
        <taxon>Eukaryota</taxon>
        <taxon>Metazoa</taxon>
        <taxon>Ecdysozoa</taxon>
        <taxon>Nematoda</taxon>
        <taxon>Chromadorea</taxon>
        <taxon>Rhabditida</taxon>
        <taxon>Tylenchina</taxon>
        <taxon>Tylenchomorpha</taxon>
        <taxon>Tylenchoidea</taxon>
        <taxon>Meloidogynidae</taxon>
        <taxon>Meloidogyninae</taxon>
        <taxon>Meloidogyne</taxon>
        <taxon>Meloidogyne incognita group</taxon>
    </lineage>
</organism>
<dbReference type="AlphaFoldDB" id="A0A914L1I6"/>
<evidence type="ECO:0000256" key="1">
    <source>
        <dbReference type="SAM" id="MobiDB-lite"/>
    </source>
</evidence>
<evidence type="ECO:0000313" key="3">
    <source>
        <dbReference type="WBParaSite" id="Minc3s00211g07629"/>
    </source>
</evidence>
<protein>
    <submittedName>
        <fullName evidence="3">Uncharacterized protein</fullName>
    </submittedName>
</protein>
<dbReference type="WBParaSite" id="Minc3s00211g07629">
    <property type="protein sequence ID" value="Minc3s00211g07629"/>
    <property type="gene ID" value="Minc3s00211g07629"/>
</dbReference>
<accession>A0A914L1I6</accession>
<proteinExistence type="predicted"/>
<feature type="region of interest" description="Disordered" evidence="1">
    <location>
        <begin position="1"/>
        <end position="20"/>
    </location>
</feature>
<feature type="compositionally biased region" description="Low complexity" evidence="1">
    <location>
        <begin position="9"/>
        <end position="20"/>
    </location>
</feature>
<sequence>MRYPTINNSSTSKSSTSRSSTMAVRWANPTTYNNVEDFDIIMLDLDDTTIWRRLRWYPVVQNDPSPLAQGTRKMVAIYQCRTRNCSAYAKVVKTTRIRNEAFVSAIVSFSVAGHRGHLQRSASEENNFLHGIQIG</sequence>
<keyword evidence="2" id="KW-1185">Reference proteome</keyword>
<dbReference type="Proteomes" id="UP000887563">
    <property type="component" value="Unplaced"/>
</dbReference>
<evidence type="ECO:0000313" key="2">
    <source>
        <dbReference type="Proteomes" id="UP000887563"/>
    </source>
</evidence>
<reference evidence="3" key="1">
    <citation type="submission" date="2022-11" db="UniProtKB">
        <authorList>
            <consortium name="WormBaseParasite"/>
        </authorList>
    </citation>
    <scope>IDENTIFICATION</scope>
</reference>